<name>A0A6A6FMM3_9PEZI</name>
<evidence type="ECO:0000256" key="2">
    <source>
        <dbReference type="SAM" id="Phobius"/>
    </source>
</evidence>
<evidence type="ECO:0000256" key="1">
    <source>
        <dbReference type="SAM" id="MobiDB-lite"/>
    </source>
</evidence>
<protein>
    <submittedName>
        <fullName evidence="3">Uncharacterized protein</fullName>
    </submittedName>
</protein>
<evidence type="ECO:0000313" key="4">
    <source>
        <dbReference type="Proteomes" id="UP000799539"/>
    </source>
</evidence>
<sequence>MQSAAVPLLRLAVPRAGFAMHARQLQRLRALPPVRYASSEKPMPPKPRVLEKPDKFRPPSHPSRLRSKTRYTYGPDLTPAQKTKRYPHMMPPEGTFMHWFLTNRIIHLWISLSVLISLVLGIWITDFLHNTPYRDMLPPRSMFFSHPIAYIGRWIETYDLHVAYVSAQTAEKRKQKVDDVRKRSEYRKAHGLDQAEGGLFGGWSAKGEEETMGPALQEADAQLADQTASDAAIHSVSGMQDVSAANAEHAEDTYVDFEGKRQPVTKKWLGIW</sequence>
<dbReference type="EMBL" id="ML992667">
    <property type="protein sequence ID" value="KAF2214651.1"/>
    <property type="molecule type" value="Genomic_DNA"/>
</dbReference>
<feature type="compositionally biased region" description="Basic and acidic residues" evidence="1">
    <location>
        <begin position="48"/>
        <end position="57"/>
    </location>
</feature>
<feature type="region of interest" description="Disordered" evidence="1">
    <location>
        <begin position="36"/>
        <end position="77"/>
    </location>
</feature>
<accession>A0A6A6FMM3</accession>
<keyword evidence="2" id="KW-0812">Transmembrane</keyword>
<keyword evidence="2" id="KW-0472">Membrane</keyword>
<gene>
    <name evidence="3" type="ORF">CERZMDRAFT_95043</name>
</gene>
<dbReference type="Proteomes" id="UP000799539">
    <property type="component" value="Unassembled WGS sequence"/>
</dbReference>
<proteinExistence type="predicted"/>
<dbReference type="OrthoDB" id="5397827at2759"/>
<reference evidence="3" key="1">
    <citation type="journal article" date="2020" name="Stud. Mycol.">
        <title>101 Dothideomycetes genomes: a test case for predicting lifestyles and emergence of pathogens.</title>
        <authorList>
            <person name="Haridas S."/>
            <person name="Albert R."/>
            <person name="Binder M."/>
            <person name="Bloem J."/>
            <person name="Labutti K."/>
            <person name="Salamov A."/>
            <person name="Andreopoulos B."/>
            <person name="Baker S."/>
            <person name="Barry K."/>
            <person name="Bills G."/>
            <person name="Bluhm B."/>
            <person name="Cannon C."/>
            <person name="Castanera R."/>
            <person name="Culley D."/>
            <person name="Daum C."/>
            <person name="Ezra D."/>
            <person name="Gonzalez J."/>
            <person name="Henrissat B."/>
            <person name="Kuo A."/>
            <person name="Liang C."/>
            <person name="Lipzen A."/>
            <person name="Lutzoni F."/>
            <person name="Magnuson J."/>
            <person name="Mondo S."/>
            <person name="Nolan M."/>
            <person name="Ohm R."/>
            <person name="Pangilinan J."/>
            <person name="Park H.-J."/>
            <person name="Ramirez L."/>
            <person name="Alfaro M."/>
            <person name="Sun H."/>
            <person name="Tritt A."/>
            <person name="Yoshinaga Y."/>
            <person name="Zwiers L.-H."/>
            <person name="Turgeon B."/>
            <person name="Goodwin S."/>
            <person name="Spatafora J."/>
            <person name="Crous P."/>
            <person name="Grigoriev I."/>
        </authorList>
    </citation>
    <scope>NUCLEOTIDE SEQUENCE</scope>
    <source>
        <strain evidence="3">SCOH1-5</strain>
    </source>
</reference>
<organism evidence="3 4">
    <name type="scientific">Cercospora zeae-maydis SCOH1-5</name>
    <dbReference type="NCBI Taxonomy" id="717836"/>
    <lineage>
        <taxon>Eukaryota</taxon>
        <taxon>Fungi</taxon>
        <taxon>Dikarya</taxon>
        <taxon>Ascomycota</taxon>
        <taxon>Pezizomycotina</taxon>
        <taxon>Dothideomycetes</taxon>
        <taxon>Dothideomycetidae</taxon>
        <taxon>Mycosphaerellales</taxon>
        <taxon>Mycosphaerellaceae</taxon>
        <taxon>Cercospora</taxon>
    </lineage>
</organism>
<evidence type="ECO:0000313" key="3">
    <source>
        <dbReference type="EMBL" id="KAF2214651.1"/>
    </source>
</evidence>
<feature type="transmembrane region" description="Helical" evidence="2">
    <location>
        <begin position="105"/>
        <end position="124"/>
    </location>
</feature>
<dbReference type="AlphaFoldDB" id="A0A6A6FMM3"/>
<keyword evidence="4" id="KW-1185">Reference proteome</keyword>
<keyword evidence="2" id="KW-1133">Transmembrane helix</keyword>